<evidence type="ECO:0000313" key="2">
    <source>
        <dbReference type="Ensembl" id="ENSCPGP00000001937.1"/>
    </source>
</evidence>
<dbReference type="AlphaFoldDB" id="A0A8C3J3V3"/>
<dbReference type="Ensembl" id="ENSCPGT00000002126.1">
    <property type="protein sequence ID" value="ENSCPGP00000001937.1"/>
    <property type="gene ID" value="ENSCPGG00000001447.1"/>
</dbReference>
<reference evidence="2" key="1">
    <citation type="submission" date="2025-08" db="UniProtKB">
        <authorList>
            <consortium name="Ensembl"/>
        </authorList>
    </citation>
    <scope>IDENTIFICATION</scope>
</reference>
<sequence length="102" mass="11094">MNESHTPNTRILSPKTNSHPNTCISAPKPNPNTHISAPKTKSHPNICISAPKPSSHPNACISAPPKQPQHLHISPKNQHSYTPPPSSSIHTSLYRMCLARKA</sequence>
<feature type="region of interest" description="Disordered" evidence="1">
    <location>
        <begin position="1"/>
        <end position="89"/>
    </location>
</feature>
<proteinExistence type="predicted"/>
<evidence type="ECO:0000256" key="1">
    <source>
        <dbReference type="SAM" id="MobiDB-lite"/>
    </source>
</evidence>
<keyword evidence="3" id="KW-1185">Reference proteome</keyword>
<feature type="compositionally biased region" description="Polar residues" evidence="1">
    <location>
        <begin position="75"/>
        <end position="89"/>
    </location>
</feature>
<accession>A0A8C3J3V3</accession>
<reference evidence="2" key="2">
    <citation type="submission" date="2025-09" db="UniProtKB">
        <authorList>
            <consortium name="Ensembl"/>
        </authorList>
    </citation>
    <scope>IDENTIFICATION</scope>
</reference>
<organism evidence="2 3">
    <name type="scientific">Calidris pygmaea</name>
    <name type="common">Spoon-billed sandpiper</name>
    <dbReference type="NCBI Taxonomy" id="425635"/>
    <lineage>
        <taxon>Eukaryota</taxon>
        <taxon>Metazoa</taxon>
        <taxon>Chordata</taxon>
        <taxon>Craniata</taxon>
        <taxon>Vertebrata</taxon>
        <taxon>Euteleostomi</taxon>
        <taxon>Archelosauria</taxon>
        <taxon>Archosauria</taxon>
        <taxon>Dinosauria</taxon>
        <taxon>Saurischia</taxon>
        <taxon>Theropoda</taxon>
        <taxon>Coelurosauria</taxon>
        <taxon>Aves</taxon>
        <taxon>Neognathae</taxon>
        <taxon>Neoaves</taxon>
        <taxon>Charadriiformes</taxon>
        <taxon>Scolopacidae</taxon>
        <taxon>Calidris</taxon>
    </lineage>
</organism>
<evidence type="ECO:0000313" key="3">
    <source>
        <dbReference type="Proteomes" id="UP000694419"/>
    </source>
</evidence>
<protein>
    <submittedName>
        <fullName evidence="2">Uncharacterized protein</fullName>
    </submittedName>
</protein>
<feature type="compositionally biased region" description="Polar residues" evidence="1">
    <location>
        <begin position="1"/>
        <end position="24"/>
    </location>
</feature>
<name>A0A8C3J3V3_9CHAR</name>
<dbReference type="Proteomes" id="UP000694419">
    <property type="component" value="Unplaced"/>
</dbReference>